<comment type="caution">
    <text evidence="1">The sequence shown here is derived from an EMBL/GenBank/DDBJ whole genome shotgun (WGS) entry which is preliminary data.</text>
</comment>
<protein>
    <submittedName>
        <fullName evidence="1">Uncharacterized protein</fullName>
    </submittedName>
</protein>
<reference evidence="1 2" key="1">
    <citation type="journal article" date="2015" name="Nature">
        <title>rRNA introns, odd ribosomes, and small enigmatic genomes across a large radiation of phyla.</title>
        <authorList>
            <person name="Brown C.T."/>
            <person name="Hug L.A."/>
            <person name="Thomas B.C."/>
            <person name="Sharon I."/>
            <person name="Castelle C.J."/>
            <person name="Singh A."/>
            <person name="Wilkins M.J."/>
            <person name="Williams K.H."/>
            <person name="Banfield J.F."/>
        </authorList>
    </citation>
    <scope>NUCLEOTIDE SEQUENCE [LARGE SCALE GENOMIC DNA]</scope>
</reference>
<sequence>MENLGKELKVNLEKKLRKRYAERIVQEIMRRFRPTSPSQDEKTALSTCMQIAGDVLRESARDAVRETKADADARLSTGYWGD</sequence>
<dbReference type="AlphaFoldDB" id="A0A0G1IE77"/>
<name>A0A0G1IE77_9BACT</name>
<evidence type="ECO:0000313" key="2">
    <source>
        <dbReference type="Proteomes" id="UP000033977"/>
    </source>
</evidence>
<dbReference type="EMBL" id="LCIN01000002">
    <property type="protein sequence ID" value="KKT57681.1"/>
    <property type="molecule type" value="Genomic_DNA"/>
</dbReference>
<accession>A0A0G1IE77</accession>
<dbReference type="Proteomes" id="UP000033977">
    <property type="component" value="Unassembled WGS sequence"/>
</dbReference>
<evidence type="ECO:0000313" key="1">
    <source>
        <dbReference type="EMBL" id="KKT57681.1"/>
    </source>
</evidence>
<gene>
    <name evidence="1" type="ORF">UW49_C0002G0077</name>
</gene>
<proteinExistence type="predicted"/>
<organism evidence="1 2">
    <name type="scientific">Candidatus Giovannonibacteria bacterium GW2011_GWB1_44_23</name>
    <dbReference type="NCBI Taxonomy" id="1618652"/>
    <lineage>
        <taxon>Bacteria</taxon>
        <taxon>Candidatus Giovannoniibacteriota</taxon>
    </lineage>
</organism>